<accession>A0A291P9S4</accession>
<reference evidence="1 2" key="1">
    <citation type="journal article" date="2017" name="Sci. Rep.">
        <title>Revealing the Saline Adaptation Strategies of the Halophilic Bacterium Halomonas beimenensis through High-throughput Omics and Transposon Mutagenesis Approaches.</title>
        <authorList>
            <person name="Chen Y.H."/>
            <person name="Lin S.S."/>
            <person name="Shyu Y.T."/>
        </authorList>
    </citation>
    <scope>NUCLEOTIDE SEQUENCE [LARGE SCALE GENOMIC DNA]</scope>
    <source>
        <strain evidence="1 2">NTU-111</strain>
    </source>
</reference>
<protein>
    <recommendedName>
        <fullName evidence="3">DUF1415 domain-containing protein</fullName>
    </recommendedName>
</protein>
<gene>
    <name evidence="1" type="ORF">BEI_2631</name>
</gene>
<dbReference type="RefSeq" id="WP_097789918.1">
    <property type="nucleotide sequence ID" value="NZ_BAAADT010000011.1"/>
</dbReference>
<dbReference type="Pfam" id="PF07209">
    <property type="entry name" value="DUF1415"/>
    <property type="match status" value="1"/>
</dbReference>
<evidence type="ECO:0000313" key="1">
    <source>
        <dbReference type="EMBL" id="ATJ83618.1"/>
    </source>
</evidence>
<proteinExistence type="predicted"/>
<sequence>MTASPAHPLDATRAWVETFVVGLEVCPFAGREVARDSIRYVAVDASDPAAALMRLMEECWHLDGHPETETTLMVLTGGLEDFDDYLDVLGLAEALLVEQGYEGVYQLASFHPDYRFEGEAEDAPRNFTNRSPWPIWHLIREAGLERALAHYPDPEAIPERNKARMQAEGRERLAASLAVLRGEPPREA</sequence>
<dbReference type="EMBL" id="CP021435">
    <property type="protein sequence ID" value="ATJ83618.1"/>
    <property type="molecule type" value="Genomic_DNA"/>
</dbReference>
<dbReference type="OrthoDB" id="277390at2"/>
<name>A0A291P9S4_9GAMM</name>
<dbReference type="InterPro" id="IPR009858">
    <property type="entry name" value="DUF1415"/>
</dbReference>
<dbReference type="Proteomes" id="UP000219993">
    <property type="component" value="Chromosome"/>
</dbReference>
<organism evidence="1 2">
    <name type="scientific">Halomonas beimenensis</name>
    <dbReference type="NCBI Taxonomy" id="475662"/>
    <lineage>
        <taxon>Bacteria</taxon>
        <taxon>Pseudomonadati</taxon>
        <taxon>Pseudomonadota</taxon>
        <taxon>Gammaproteobacteria</taxon>
        <taxon>Oceanospirillales</taxon>
        <taxon>Halomonadaceae</taxon>
        <taxon>Halomonas</taxon>
    </lineage>
</organism>
<dbReference type="KEGG" id="hbe:BEI_2631"/>
<evidence type="ECO:0000313" key="2">
    <source>
        <dbReference type="Proteomes" id="UP000219993"/>
    </source>
</evidence>
<evidence type="ECO:0008006" key="3">
    <source>
        <dbReference type="Google" id="ProtNLM"/>
    </source>
</evidence>
<keyword evidence="2" id="KW-1185">Reference proteome</keyword>
<dbReference type="AlphaFoldDB" id="A0A291P9S4"/>